<feature type="region of interest" description="Disordered" evidence="1">
    <location>
        <begin position="402"/>
        <end position="496"/>
    </location>
</feature>
<dbReference type="EMBL" id="JAUEDM010000004">
    <property type="protein sequence ID" value="KAK3318955.1"/>
    <property type="molecule type" value="Genomic_DNA"/>
</dbReference>
<evidence type="ECO:0000256" key="1">
    <source>
        <dbReference type="SAM" id="MobiDB-lite"/>
    </source>
</evidence>
<reference evidence="2" key="1">
    <citation type="journal article" date="2023" name="Mol. Phylogenet. Evol.">
        <title>Genome-scale phylogeny and comparative genomics of the fungal order Sordariales.</title>
        <authorList>
            <person name="Hensen N."/>
            <person name="Bonometti L."/>
            <person name="Westerberg I."/>
            <person name="Brannstrom I.O."/>
            <person name="Guillou S."/>
            <person name="Cros-Aarteil S."/>
            <person name="Calhoun S."/>
            <person name="Haridas S."/>
            <person name="Kuo A."/>
            <person name="Mondo S."/>
            <person name="Pangilinan J."/>
            <person name="Riley R."/>
            <person name="LaButti K."/>
            <person name="Andreopoulos B."/>
            <person name="Lipzen A."/>
            <person name="Chen C."/>
            <person name="Yan M."/>
            <person name="Daum C."/>
            <person name="Ng V."/>
            <person name="Clum A."/>
            <person name="Steindorff A."/>
            <person name="Ohm R.A."/>
            <person name="Martin F."/>
            <person name="Silar P."/>
            <person name="Natvig D.O."/>
            <person name="Lalanne C."/>
            <person name="Gautier V."/>
            <person name="Ament-Velasquez S.L."/>
            <person name="Kruys A."/>
            <person name="Hutchinson M.I."/>
            <person name="Powell A.J."/>
            <person name="Barry K."/>
            <person name="Miller A.N."/>
            <person name="Grigoriev I.V."/>
            <person name="Debuchy R."/>
            <person name="Gladieux P."/>
            <person name="Hiltunen Thoren M."/>
            <person name="Johannesson H."/>
        </authorList>
    </citation>
    <scope>NUCLEOTIDE SEQUENCE</scope>
    <source>
        <strain evidence="2">CBS 118394</strain>
    </source>
</reference>
<name>A0AAE0I5R8_9PEZI</name>
<feature type="compositionally biased region" description="Polar residues" evidence="1">
    <location>
        <begin position="342"/>
        <end position="352"/>
    </location>
</feature>
<feature type="compositionally biased region" description="Low complexity" evidence="1">
    <location>
        <begin position="253"/>
        <end position="265"/>
    </location>
</feature>
<evidence type="ECO:0000313" key="2">
    <source>
        <dbReference type="EMBL" id="KAK3318955.1"/>
    </source>
</evidence>
<reference evidence="2" key="2">
    <citation type="submission" date="2023-06" db="EMBL/GenBank/DDBJ databases">
        <authorList>
            <consortium name="Lawrence Berkeley National Laboratory"/>
            <person name="Haridas S."/>
            <person name="Hensen N."/>
            <person name="Bonometti L."/>
            <person name="Westerberg I."/>
            <person name="Brannstrom I.O."/>
            <person name="Guillou S."/>
            <person name="Cros-Aarteil S."/>
            <person name="Calhoun S."/>
            <person name="Kuo A."/>
            <person name="Mondo S."/>
            <person name="Pangilinan J."/>
            <person name="Riley R."/>
            <person name="Labutti K."/>
            <person name="Andreopoulos B."/>
            <person name="Lipzen A."/>
            <person name="Chen C."/>
            <person name="Yanf M."/>
            <person name="Daum C."/>
            <person name="Ng V."/>
            <person name="Clum A."/>
            <person name="Steindorff A."/>
            <person name="Ohm R."/>
            <person name="Martin F."/>
            <person name="Silar P."/>
            <person name="Natvig D."/>
            <person name="Lalanne C."/>
            <person name="Gautier V."/>
            <person name="Ament-Velasquez S.L."/>
            <person name="Kruys A."/>
            <person name="Hutchinson M.I."/>
            <person name="Powell A.J."/>
            <person name="Barry K."/>
            <person name="Miller A.N."/>
            <person name="Grigoriev I.V."/>
            <person name="Debuchy R."/>
            <person name="Gladieux P."/>
            <person name="Thoren M.H."/>
            <person name="Johannesson H."/>
        </authorList>
    </citation>
    <scope>NUCLEOTIDE SEQUENCE</scope>
    <source>
        <strain evidence="2">CBS 118394</strain>
    </source>
</reference>
<feature type="compositionally biased region" description="Low complexity" evidence="1">
    <location>
        <begin position="53"/>
        <end position="64"/>
    </location>
</feature>
<dbReference type="AlphaFoldDB" id="A0AAE0I5R8"/>
<organism evidence="2 3">
    <name type="scientific">Apodospora peruviana</name>
    <dbReference type="NCBI Taxonomy" id="516989"/>
    <lineage>
        <taxon>Eukaryota</taxon>
        <taxon>Fungi</taxon>
        <taxon>Dikarya</taxon>
        <taxon>Ascomycota</taxon>
        <taxon>Pezizomycotina</taxon>
        <taxon>Sordariomycetes</taxon>
        <taxon>Sordariomycetidae</taxon>
        <taxon>Sordariales</taxon>
        <taxon>Lasiosphaeriaceae</taxon>
        <taxon>Apodospora</taxon>
    </lineage>
</organism>
<feature type="compositionally biased region" description="Low complexity" evidence="1">
    <location>
        <begin position="415"/>
        <end position="425"/>
    </location>
</feature>
<feature type="compositionally biased region" description="Low complexity" evidence="1">
    <location>
        <begin position="353"/>
        <end position="369"/>
    </location>
</feature>
<accession>A0AAE0I5R8</accession>
<feature type="compositionally biased region" description="Low complexity" evidence="1">
    <location>
        <begin position="329"/>
        <end position="341"/>
    </location>
</feature>
<feature type="compositionally biased region" description="Polar residues" evidence="1">
    <location>
        <begin position="434"/>
        <end position="472"/>
    </location>
</feature>
<feature type="region of interest" description="Disordered" evidence="1">
    <location>
        <begin position="207"/>
        <end position="297"/>
    </location>
</feature>
<gene>
    <name evidence="2" type="ORF">B0H66DRAFT_253827</name>
</gene>
<dbReference type="Proteomes" id="UP001283341">
    <property type="component" value="Unassembled WGS sequence"/>
</dbReference>
<sequence>MSTATEYHMPGAYYFDSATPPDQQPLSAGIFRPPVSPSASSYNLTGSLYSDISMSTPTNGTGTTTKRKRMSTRESTPMEWNMNMDGANDERPTTTGGADRQIRYTLAGQINATPAGPPTSAEHGILEDSVYSDIDYRRALGPRRVCDEQLDSPTARFANLHPNTSDQPNMNTLNSSGWSTLALHTIGDVVGKVWEFCKNGAFRGFQAGGGQGYELNGTATPLETTGKPWCNEHDVPTLQTDETSSHNHASSLPGQFPQQQYHQQPSHMPFSSAKYHETSAYETTPTRPAVKRRQVSENDELRRNWVLVDEPNSKPMSLAAAMCRVPAPAPAATRPNLTRTRNSGGYYSQTAASSGRRISVPISRISSSSNNTPTRGSLASLRISQHATGSPNLACTAATREPASFAPPRSPVPLSSTPSRIPIPSSHHHSQSTATGRASPVSSSYNFTRTNGAGGSRPSSRQSRTLITSPSPTKGHRRNGSNASVASTNRRATTSKIDVNDIQASPRLTAEAKQLAQKKLAAERDADLRVDAFNAHILKMIQQGKEALGTTVEVYDAAGTPGWEDDD</sequence>
<proteinExistence type="predicted"/>
<feature type="region of interest" description="Disordered" evidence="1">
    <location>
        <begin position="53"/>
        <end position="97"/>
    </location>
</feature>
<keyword evidence="3" id="KW-1185">Reference proteome</keyword>
<protein>
    <submittedName>
        <fullName evidence="2">Uncharacterized protein</fullName>
    </submittedName>
</protein>
<feature type="region of interest" description="Disordered" evidence="1">
    <location>
        <begin position="329"/>
        <end position="377"/>
    </location>
</feature>
<feature type="compositionally biased region" description="Polar residues" evidence="1">
    <location>
        <begin position="237"/>
        <end position="252"/>
    </location>
</feature>
<feature type="compositionally biased region" description="Polar residues" evidence="1">
    <location>
        <begin position="480"/>
        <end position="496"/>
    </location>
</feature>
<evidence type="ECO:0000313" key="3">
    <source>
        <dbReference type="Proteomes" id="UP001283341"/>
    </source>
</evidence>
<comment type="caution">
    <text evidence="2">The sequence shown here is derived from an EMBL/GenBank/DDBJ whole genome shotgun (WGS) entry which is preliminary data.</text>
</comment>